<dbReference type="CDD" id="cd01392">
    <property type="entry name" value="HTH_LacI"/>
    <property type="match status" value="1"/>
</dbReference>
<dbReference type="PROSITE" id="PS00356">
    <property type="entry name" value="HTH_LACI_1"/>
    <property type="match status" value="1"/>
</dbReference>
<dbReference type="GO" id="GO:0003700">
    <property type="term" value="F:DNA-binding transcription factor activity"/>
    <property type="evidence" value="ECO:0007669"/>
    <property type="project" value="TreeGrafter"/>
</dbReference>
<evidence type="ECO:0000259" key="4">
    <source>
        <dbReference type="PROSITE" id="PS50932"/>
    </source>
</evidence>
<reference evidence="5 6" key="1">
    <citation type="submission" date="2019-02" db="EMBL/GenBank/DDBJ databases">
        <title>Polymorphobacter sp. isolated from the lake at the Tibet of China.</title>
        <authorList>
            <person name="Li A."/>
        </authorList>
    </citation>
    <scope>NUCLEOTIDE SEQUENCE [LARGE SCALE GENOMIC DNA]</scope>
    <source>
        <strain evidence="5 6">DJ1R-1</strain>
    </source>
</reference>
<keyword evidence="2" id="KW-0238">DNA-binding</keyword>
<dbReference type="EMBL" id="SIHO01000001">
    <property type="protein sequence ID" value="TFU05919.1"/>
    <property type="molecule type" value="Genomic_DNA"/>
</dbReference>
<feature type="domain" description="HTH lacI-type" evidence="4">
    <location>
        <begin position="8"/>
        <end position="61"/>
    </location>
</feature>
<keyword evidence="3" id="KW-0804">Transcription</keyword>
<dbReference type="Pfam" id="PF00356">
    <property type="entry name" value="LacI"/>
    <property type="match status" value="1"/>
</dbReference>
<proteinExistence type="predicted"/>
<dbReference type="SUPFAM" id="SSF53822">
    <property type="entry name" value="Periplasmic binding protein-like I"/>
    <property type="match status" value="1"/>
</dbReference>
<dbReference type="PANTHER" id="PTHR30146:SF120">
    <property type="entry name" value="ALANINE RACEMASE"/>
    <property type="match status" value="1"/>
</dbReference>
<name>A0A4Y9ERW2_9SPHN</name>
<keyword evidence="1" id="KW-0805">Transcription regulation</keyword>
<dbReference type="InterPro" id="IPR028082">
    <property type="entry name" value="Peripla_BP_I"/>
</dbReference>
<dbReference type="InterPro" id="IPR046335">
    <property type="entry name" value="LacI/GalR-like_sensor"/>
</dbReference>
<dbReference type="InterPro" id="IPR010982">
    <property type="entry name" value="Lambda_DNA-bd_dom_sf"/>
</dbReference>
<dbReference type="GO" id="GO:0000976">
    <property type="term" value="F:transcription cis-regulatory region binding"/>
    <property type="evidence" value="ECO:0007669"/>
    <property type="project" value="TreeGrafter"/>
</dbReference>
<evidence type="ECO:0000256" key="3">
    <source>
        <dbReference type="ARBA" id="ARBA00023163"/>
    </source>
</evidence>
<evidence type="ECO:0000256" key="1">
    <source>
        <dbReference type="ARBA" id="ARBA00023015"/>
    </source>
</evidence>
<keyword evidence="6" id="KW-1185">Reference proteome</keyword>
<dbReference type="PROSITE" id="PS50932">
    <property type="entry name" value="HTH_LACI_2"/>
    <property type="match status" value="1"/>
</dbReference>
<sequence>MTAPSIGNLADLARIAGVSTSTVSRALADSPLISEKTRTRIAELAREHGFQLNQVARNLRLGRTQAIAVVLPLGDESAQHVSDPFIMTLLGFLADALTERGYDLLLTRIVPADDKWLDRLTISGRVDGVIVIGQSDQRAVLDRTAARYLPLVVWGEAGIGQKHCAIGTDNREGGRLATAHLLGLGRRRIAFLGNPAAPEIGARHAGYLAALAGAGVTAEPSLLLPLQLGSEAAFGLTRDFLAAHPDIDGIVAASDVAAMGAIRALSEAGRAVPEAVAVIGYDDVPFAAHTTPPLTTIRQDLGKGAELLVAALFERMAGTATPSVAFAPELVLRASA</sequence>
<protein>
    <submittedName>
        <fullName evidence="5">LacI family transcriptional regulator</fullName>
    </submittedName>
</protein>
<dbReference type="RefSeq" id="WP_135244643.1">
    <property type="nucleotide sequence ID" value="NZ_SIHO01000001.1"/>
</dbReference>
<dbReference type="PANTHER" id="PTHR30146">
    <property type="entry name" value="LACI-RELATED TRANSCRIPTIONAL REPRESSOR"/>
    <property type="match status" value="1"/>
</dbReference>
<comment type="caution">
    <text evidence="5">The sequence shown here is derived from an EMBL/GenBank/DDBJ whole genome shotgun (WGS) entry which is preliminary data.</text>
</comment>
<dbReference type="AlphaFoldDB" id="A0A4Y9ERW2"/>
<dbReference type="SUPFAM" id="SSF47413">
    <property type="entry name" value="lambda repressor-like DNA-binding domains"/>
    <property type="match status" value="1"/>
</dbReference>
<dbReference type="InterPro" id="IPR000843">
    <property type="entry name" value="HTH_LacI"/>
</dbReference>
<evidence type="ECO:0000313" key="5">
    <source>
        <dbReference type="EMBL" id="TFU05919.1"/>
    </source>
</evidence>
<evidence type="ECO:0000256" key="2">
    <source>
        <dbReference type="ARBA" id="ARBA00023125"/>
    </source>
</evidence>
<dbReference type="Gene3D" id="1.10.260.40">
    <property type="entry name" value="lambda repressor-like DNA-binding domains"/>
    <property type="match status" value="1"/>
</dbReference>
<organism evidence="5 6">
    <name type="scientific">Glacieibacterium arshaanense</name>
    <dbReference type="NCBI Taxonomy" id="2511025"/>
    <lineage>
        <taxon>Bacteria</taxon>
        <taxon>Pseudomonadati</taxon>
        <taxon>Pseudomonadota</taxon>
        <taxon>Alphaproteobacteria</taxon>
        <taxon>Sphingomonadales</taxon>
        <taxon>Sphingosinicellaceae</taxon>
        <taxon>Glacieibacterium</taxon>
    </lineage>
</organism>
<dbReference type="Proteomes" id="UP000297737">
    <property type="component" value="Unassembled WGS sequence"/>
</dbReference>
<accession>A0A4Y9ERW2</accession>
<evidence type="ECO:0000313" key="6">
    <source>
        <dbReference type="Proteomes" id="UP000297737"/>
    </source>
</evidence>
<dbReference type="OrthoDB" id="8433438at2"/>
<dbReference type="SMART" id="SM00354">
    <property type="entry name" value="HTH_LACI"/>
    <property type="match status" value="1"/>
</dbReference>
<dbReference type="Gene3D" id="3.40.50.2300">
    <property type="match status" value="2"/>
</dbReference>
<gene>
    <name evidence="5" type="ORF">EUV02_02535</name>
</gene>
<dbReference type="Pfam" id="PF13377">
    <property type="entry name" value="Peripla_BP_3"/>
    <property type="match status" value="1"/>
</dbReference>